<dbReference type="PANTHER" id="PTHR33164:SF99">
    <property type="entry name" value="MARR FAMILY REGULATORY PROTEIN"/>
    <property type="match status" value="1"/>
</dbReference>
<evidence type="ECO:0000313" key="2">
    <source>
        <dbReference type="EMBL" id="MCT2043004.1"/>
    </source>
</evidence>
<dbReference type="Proteomes" id="UP001525379">
    <property type="component" value="Unassembled WGS sequence"/>
</dbReference>
<dbReference type="InterPro" id="IPR036388">
    <property type="entry name" value="WH-like_DNA-bd_sf"/>
</dbReference>
<evidence type="ECO:0000313" key="3">
    <source>
        <dbReference type="Proteomes" id="UP001525379"/>
    </source>
</evidence>
<dbReference type="SUPFAM" id="SSF47789">
    <property type="entry name" value="C-terminal domain of RNA polymerase alpha subunit"/>
    <property type="match status" value="1"/>
</dbReference>
<feature type="domain" description="HTH marR-type" evidence="1">
    <location>
        <begin position="29"/>
        <end position="161"/>
    </location>
</feature>
<dbReference type="PROSITE" id="PS50995">
    <property type="entry name" value="HTH_MARR_2"/>
    <property type="match status" value="1"/>
</dbReference>
<dbReference type="RefSeq" id="WP_260104290.1">
    <property type="nucleotide sequence ID" value="NZ_JALXSQ010000022.1"/>
</dbReference>
<organism evidence="2 3">
    <name type="scientific">Pseudoclavibacter albus</name>
    <dbReference type="NCBI Taxonomy" id="272241"/>
    <lineage>
        <taxon>Bacteria</taxon>
        <taxon>Bacillati</taxon>
        <taxon>Actinomycetota</taxon>
        <taxon>Actinomycetes</taxon>
        <taxon>Micrococcales</taxon>
        <taxon>Microbacteriaceae</taxon>
        <taxon>Pseudoclavibacter</taxon>
    </lineage>
</organism>
<name>A0ABT2HXH3_9MICO</name>
<proteinExistence type="predicted"/>
<dbReference type="Pfam" id="PF12802">
    <property type="entry name" value="MarR_2"/>
    <property type="match status" value="1"/>
</dbReference>
<dbReference type="InterPro" id="IPR039422">
    <property type="entry name" value="MarR/SlyA-like"/>
</dbReference>
<evidence type="ECO:0000259" key="1">
    <source>
        <dbReference type="PROSITE" id="PS50995"/>
    </source>
</evidence>
<dbReference type="Gene3D" id="1.10.150.20">
    <property type="entry name" value="5' to 3' exonuclease, C-terminal subdomain"/>
    <property type="match status" value="1"/>
</dbReference>
<dbReference type="SMART" id="SM00347">
    <property type="entry name" value="HTH_MARR"/>
    <property type="match status" value="1"/>
</dbReference>
<comment type="caution">
    <text evidence="2">The sequence shown here is derived from an EMBL/GenBank/DDBJ whole genome shotgun (WGS) entry which is preliminary data.</text>
</comment>
<sequence length="238" mass="25974">MSTQTPSAATPSESPVEPRWLTSDELEHWERFVAVLELLPAAIDAQLKRDAGLTHFEYYVLHMLAESPDGAMQLKRLAARTNSSLARLSRVVSGLEVRQAVTRRRHDCDARASDALITDAGRQLLVSTAPQHVAYVRSTIVDALTPEQFATLGAISEQLLEQLDPKRERFYRGKGDDRTPLPELSAPARRALEAAGITSLDELAGTARSRIEALHGVGPAALERIDRALKATGLVPLA</sequence>
<dbReference type="Gene3D" id="1.10.10.10">
    <property type="entry name" value="Winged helix-like DNA-binding domain superfamily/Winged helix DNA-binding domain"/>
    <property type="match status" value="1"/>
</dbReference>
<dbReference type="InterPro" id="IPR036390">
    <property type="entry name" value="WH_DNA-bd_sf"/>
</dbReference>
<dbReference type="SUPFAM" id="SSF46785">
    <property type="entry name" value="Winged helix' DNA-binding domain"/>
    <property type="match status" value="1"/>
</dbReference>
<protein>
    <recommendedName>
        <fullName evidence="1">HTH marR-type domain-containing protein</fullName>
    </recommendedName>
</protein>
<dbReference type="PANTHER" id="PTHR33164">
    <property type="entry name" value="TRANSCRIPTIONAL REGULATOR, MARR FAMILY"/>
    <property type="match status" value="1"/>
</dbReference>
<reference evidence="2 3" key="1">
    <citation type="submission" date="2022-04" db="EMBL/GenBank/DDBJ databases">
        <title>Human microbiome associated bacterial genomes.</title>
        <authorList>
            <person name="Sandstrom S."/>
            <person name="Salamzade R."/>
            <person name="Kalan L.R."/>
        </authorList>
    </citation>
    <scope>NUCLEOTIDE SEQUENCE [LARGE SCALE GENOMIC DNA]</scope>
    <source>
        <strain evidence="3">p3-SID1799</strain>
    </source>
</reference>
<dbReference type="EMBL" id="JALXSQ010000022">
    <property type="protein sequence ID" value="MCT2043004.1"/>
    <property type="molecule type" value="Genomic_DNA"/>
</dbReference>
<keyword evidence="3" id="KW-1185">Reference proteome</keyword>
<dbReference type="InterPro" id="IPR000835">
    <property type="entry name" value="HTH_MarR-typ"/>
</dbReference>
<gene>
    <name evidence="2" type="ORF">M3D15_06625</name>
</gene>
<accession>A0ABT2HXH3</accession>